<dbReference type="STRING" id="2070753.A0A3A2Z9N3"/>
<keyword evidence="1" id="KW-0175">Coiled coil</keyword>
<dbReference type="PANTHER" id="PTHR37271:SF1">
    <property type="entry name" value="KARYOGAMY PROTEIN KAR9"/>
    <property type="match status" value="1"/>
</dbReference>
<feature type="compositionally biased region" description="Polar residues" evidence="2">
    <location>
        <begin position="919"/>
        <end position="933"/>
    </location>
</feature>
<evidence type="ECO:0000313" key="3">
    <source>
        <dbReference type="EMBL" id="RJE17997.1"/>
    </source>
</evidence>
<evidence type="ECO:0008006" key="5">
    <source>
        <dbReference type="Google" id="ProtNLM"/>
    </source>
</evidence>
<feature type="coiled-coil region" evidence="1">
    <location>
        <begin position="594"/>
        <end position="621"/>
    </location>
</feature>
<dbReference type="GO" id="GO:0030473">
    <property type="term" value="P:nuclear migration along microtubule"/>
    <property type="evidence" value="ECO:0007669"/>
    <property type="project" value="TreeGrafter"/>
</dbReference>
<dbReference type="EMBL" id="MVGC01000650">
    <property type="protein sequence ID" value="RJE17997.1"/>
    <property type="molecule type" value="Genomic_DNA"/>
</dbReference>
<feature type="compositionally biased region" description="Polar residues" evidence="2">
    <location>
        <begin position="816"/>
        <end position="827"/>
    </location>
</feature>
<dbReference type="GO" id="GO:0005938">
    <property type="term" value="C:cell cortex"/>
    <property type="evidence" value="ECO:0007669"/>
    <property type="project" value="TreeGrafter"/>
</dbReference>
<feature type="compositionally biased region" description="Polar residues" evidence="2">
    <location>
        <begin position="974"/>
        <end position="1001"/>
    </location>
</feature>
<feature type="region of interest" description="Disordered" evidence="2">
    <location>
        <begin position="754"/>
        <end position="1049"/>
    </location>
</feature>
<sequence>MQANFTASTISTATGNSSNTANASTSKVTSPPTPTVSLSSADEPVSHRIKSKSSLRSIRSIGSSNHEDDLSLSPDQPGPDKELVRPSILRRLSPGLAARVKLLDGSNKSATSSRSPSAVGRIPEEHIKELDNQHQDFSIKVERRGKAWNGLQTPSGLQTPVQEPERVLGPSLSEVSGLNLSQSEEQKEQEEQSEHIPQDTVTENHTSSNIEPSATPDHTVGTPLDPGIAPSNQPLTSEEPDDTAAAMSVVEPPAPLHSDPNRETNTREQTDFEKYLQRTVENDERRGRTLERGSRPASISSYDSFHRPGSLYSLSRMSFESQISQLTSISLPQPSTLESTIAGISNAPAAVNALAGSADQIQTWIKRAESVLTSMDANDDVQWAAAGGRAGLDGVDKAITKFENVVRVYVKAIEEVQLREDIGNVNNDDLRMMVLQMEHILKHWARIRHKLKQVKEQVELAMEWEELWINVLGDVCDEVESLKDLIFVMEEDRHREMIGEPETSGLDINELETIVEETPDGQTRSSKRLSLGPILDAPPTLDTPIIQPPQDDSNNSNLMALFARMQPLRASLDFLPMRMSMFQSRAEPIFPSACEGLEARRAGLEDDYKTLQKDAETLRLELSEDRWVGVFRNAGIQAQKMFESVERSIGKLQEGLETGAHLNNPAALSKRIESYEAKKTHYVPAIERVISIIEKGVNDRKTVNGVISYFLSEMVLRMDALKTSIKVMDSSLEDMNISKSPQLRDSISSIITMDSPATGSAVDTPGSSPASSVVLPPGAGLKGASTPIGNSSRRGSSVGSATRTTMSKVRRFSGIPQASSNLSSRKSSIPKAVLASPSENKHTPHATPTPATRKSTRPQPAPLNRPRWNGSTNTKDLVVGHNFRPVSPNNNHRKSSLPTRTPKSSSTIPLPSPFRRDNSTSPVPSATRSTSRVGSRLGTRSPAVSATSPTPARSSILDPPPYSKLRRQPAPSPGMSNAPRNRQSFTGAFSRSVSQEQSSGLASPKVATRPGTSLGHSGNRRISLLPLPRARGKENSASRNKLDQRPPWR</sequence>
<dbReference type="OrthoDB" id="5559380at2759"/>
<feature type="region of interest" description="Disordered" evidence="2">
    <location>
        <begin position="149"/>
        <end position="302"/>
    </location>
</feature>
<feature type="compositionally biased region" description="Polar residues" evidence="2">
    <location>
        <begin position="199"/>
        <end position="212"/>
    </location>
</feature>
<feature type="region of interest" description="Disordered" evidence="2">
    <location>
        <begin position="1"/>
        <end position="87"/>
    </location>
</feature>
<feature type="compositionally biased region" description="Basic and acidic residues" evidence="2">
    <location>
        <begin position="122"/>
        <end position="136"/>
    </location>
</feature>
<dbReference type="AlphaFoldDB" id="A0A3A2Z9N3"/>
<feature type="compositionally biased region" description="Basic and acidic residues" evidence="2">
    <location>
        <begin position="184"/>
        <end position="197"/>
    </location>
</feature>
<evidence type="ECO:0000313" key="4">
    <source>
        <dbReference type="Proteomes" id="UP000266188"/>
    </source>
</evidence>
<reference evidence="4" key="1">
    <citation type="submission" date="2017-02" db="EMBL/GenBank/DDBJ databases">
        <authorList>
            <person name="Tafer H."/>
            <person name="Lopandic K."/>
        </authorList>
    </citation>
    <scope>NUCLEOTIDE SEQUENCE [LARGE SCALE GENOMIC DNA]</scope>
    <source>
        <strain evidence="4">CBS 366.77</strain>
    </source>
</reference>
<feature type="compositionally biased region" description="Polar residues" evidence="2">
    <location>
        <begin position="150"/>
        <end position="161"/>
    </location>
</feature>
<feature type="compositionally biased region" description="Polar residues" evidence="2">
    <location>
        <begin position="942"/>
        <end position="953"/>
    </location>
</feature>
<evidence type="ECO:0000256" key="2">
    <source>
        <dbReference type="SAM" id="MobiDB-lite"/>
    </source>
</evidence>
<dbReference type="InterPro" id="IPR013889">
    <property type="entry name" value="Karyogamy_KAR9"/>
</dbReference>
<feature type="compositionally biased region" description="Basic and acidic residues" evidence="2">
    <location>
        <begin position="1031"/>
        <end position="1049"/>
    </location>
</feature>
<protein>
    <recommendedName>
        <fullName evidence="5">Karyogamy protein</fullName>
    </recommendedName>
</protein>
<evidence type="ECO:0000256" key="1">
    <source>
        <dbReference type="SAM" id="Coils"/>
    </source>
</evidence>
<dbReference type="Pfam" id="PF08580">
    <property type="entry name" value="KAR9"/>
    <property type="match status" value="1"/>
</dbReference>
<name>A0A3A2Z9N3_9EURO</name>
<proteinExistence type="predicted"/>
<accession>A0A3A2Z9N3</accession>
<feature type="compositionally biased region" description="Low complexity" evidence="2">
    <location>
        <begin position="1"/>
        <end position="40"/>
    </location>
</feature>
<dbReference type="PANTHER" id="PTHR37271">
    <property type="entry name" value="KARYOGAMY PROTEIN KAR9"/>
    <property type="match status" value="1"/>
</dbReference>
<feature type="compositionally biased region" description="Low complexity" evidence="2">
    <location>
        <begin position="789"/>
        <end position="805"/>
    </location>
</feature>
<keyword evidence="4" id="KW-1185">Reference proteome</keyword>
<feature type="compositionally biased region" description="Polar residues" evidence="2">
    <location>
        <begin position="896"/>
        <end position="909"/>
    </location>
</feature>
<comment type="caution">
    <text evidence="3">The sequence shown here is derived from an EMBL/GenBank/DDBJ whole genome shotgun (WGS) entry which is preliminary data.</text>
</comment>
<dbReference type="GO" id="GO:0031578">
    <property type="term" value="P:mitotic spindle orientation checkpoint signaling"/>
    <property type="evidence" value="ECO:0007669"/>
    <property type="project" value="TreeGrafter"/>
</dbReference>
<gene>
    <name evidence="3" type="ORF">PHISCL_09667</name>
</gene>
<feature type="compositionally biased region" description="Polar residues" evidence="2">
    <location>
        <begin position="106"/>
        <end position="116"/>
    </location>
</feature>
<dbReference type="GO" id="GO:0043332">
    <property type="term" value="C:mating projection tip"/>
    <property type="evidence" value="ECO:0007669"/>
    <property type="project" value="TreeGrafter"/>
</dbReference>
<feature type="compositionally biased region" description="Low complexity" evidence="2">
    <location>
        <begin position="54"/>
        <end position="64"/>
    </location>
</feature>
<organism evidence="3 4">
    <name type="scientific">Aspergillus sclerotialis</name>
    <dbReference type="NCBI Taxonomy" id="2070753"/>
    <lineage>
        <taxon>Eukaryota</taxon>
        <taxon>Fungi</taxon>
        <taxon>Dikarya</taxon>
        <taxon>Ascomycota</taxon>
        <taxon>Pezizomycotina</taxon>
        <taxon>Eurotiomycetes</taxon>
        <taxon>Eurotiomycetidae</taxon>
        <taxon>Eurotiales</taxon>
        <taxon>Aspergillaceae</taxon>
        <taxon>Aspergillus</taxon>
        <taxon>Aspergillus subgen. Polypaecilum</taxon>
    </lineage>
</organism>
<dbReference type="GO" id="GO:0005816">
    <property type="term" value="C:spindle pole body"/>
    <property type="evidence" value="ECO:0007669"/>
    <property type="project" value="TreeGrafter"/>
</dbReference>
<feature type="compositionally biased region" description="Basic and acidic residues" evidence="2">
    <location>
        <begin position="259"/>
        <end position="294"/>
    </location>
</feature>
<dbReference type="GO" id="GO:0051293">
    <property type="term" value="P:establishment of spindle localization"/>
    <property type="evidence" value="ECO:0007669"/>
    <property type="project" value="TreeGrafter"/>
</dbReference>
<dbReference type="Proteomes" id="UP000266188">
    <property type="component" value="Unassembled WGS sequence"/>
</dbReference>
<feature type="region of interest" description="Disordered" evidence="2">
    <location>
        <begin position="103"/>
        <end position="136"/>
    </location>
</feature>